<organism evidence="2 3">
    <name type="scientific">Negadavirga shengliensis</name>
    <dbReference type="NCBI Taxonomy" id="1389218"/>
    <lineage>
        <taxon>Bacteria</taxon>
        <taxon>Pseudomonadati</taxon>
        <taxon>Bacteroidota</taxon>
        <taxon>Cytophagia</taxon>
        <taxon>Cytophagales</taxon>
        <taxon>Cyclobacteriaceae</taxon>
        <taxon>Negadavirga</taxon>
    </lineage>
</organism>
<protein>
    <recommendedName>
        <fullName evidence="4">YD repeat-containing protein</fullName>
    </recommendedName>
</protein>
<dbReference type="RefSeq" id="WP_377061225.1">
    <property type="nucleotide sequence ID" value="NZ_JBHSJJ010000001.1"/>
</dbReference>
<gene>
    <name evidence="2" type="ORF">ACFPFU_02665</name>
</gene>
<evidence type="ECO:0000313" key="2">
    <source>
        <dbReference type="EMBL" id="MFC4870573.1"/>
    </source>
</evidence>
<reference evidence="3" key="1">
    <citation type="journal article" date="2019" name="Int. J. Syst. Evol. Microbiol.">
        <title>The Global Catalogue of Microorganisms (GCM) 10K type strain sequencing project: providing services to taxonomists for standard genome sequencing and annotation.</title>
        <authorList>
            <consortium name="The Broad Institute Genomics Platform"/>
            <consortium name="The Broad Institute Genome Sequencing Center for Infectious Disease"/>
            <person name="Wu L."/>
            <person name="Ma J."/>
        </authorList>
    </citation>
    <scope>NUCLEOTIDE SEQUENCE [LARGE SCALE GENOMIC DNA]</scope>
    <source>
        <strain evidence="3">CGMCC 4.7466</strain>
    </source>
</reference>
<name>A0ABV9SW38_9BACT</name>
<keyword evidence="1" id="KW-0732">Signal</keyword>
<dbReference type="Proteomes" id="UP001595818">
    <property type="component" value="Unassembled WGS sequence"/>
</dbReference>
<feature type="signal peptide" evidence="1">
    <location>
        <begin position="1"/>
        <end position="30"/>
    </location>
</feature>
<keyword evidence="3" id="KW-1185">Reference proteome</keyword>
<sequence length="1137" mass="129621">MFFNLNKRTGRPAFILALYALCIFVLNVQAQEDALNHVTFPSPEAYSLAKFTETPVNLYTGIPEIKVPLYHIKSKGIEMGIDLAYHAGGVKVNEVPGWVGSGWALNAGGVITRSVSGIHDDKPSIGFYYTGSLLNEEWPYPSANYKESYRVGLVDGTPDMFYFNFNGRSGKFYFDNNQKIHTVPYSNLKIELLETGSIYKNFDSVIFGTSGFKKWKITDENGMVYFFEEMELSRSETFILGPNGGYGDVSDLVTAWYLTKIITPNGESEVLLEYDHTSHDTSVSQYDYHSTAIGYYTRHGGHLTHIGSFAENRSSTVTRNYKHQLRKINFLHGEVEFFTSERNDLKHPKAQSGFPSYKLDSVLVKDKEGRLKERFYLDYIEEPSRRLALAKVRKNDQKTYLFDYYNMHLLPDYTSTNTDHWGYFNGASNLGSGLIPTFSYTSQTYEDITYPGINKEPDGEKMKYGTLNKITWPTGGQTVYKYEPNDYSFVNNQPLAEHGWSSWDYIDSSTTPSITFNSLAQVELWYECSTDGIAYGDNIEPCKSVLLPWKFNHTGPFHLTNYIPHNTGEIEVMVKLRYRTLEPGSVTKKYGAGIRIAEIHQRDTENPPIIKRFDYTQEGDSTLSSGVSGTHFSYHVPFEAGNKEKGIYALGVKAYSQSAFPLATTQGNHVGYQRVVEYIEGNGKEVHHFTSFYEFPDEMGIQNSDYEMPLMSKKSNEHKRGKPLKKEVVDESGNLQQWSFTRFDVLFKRNLIKVWESKDFLKFTIQFVGDGNLPDSYEVALTETTAYLIDLESFLPVFDFNYLTGDNGAHYRTETTYRYNEFHQLSYKFFYDSQQKSHSQLLRYPGDYHSPSDAVAMMVYKNIVGVPIESFKSLGNSPYEGTANKWAVKPNGVFQEEILQLEKEGSLSSFAFSKDGSTFSDLFKRKLKFDYDENHNISKVEGKGGSFKSFLWDYSSSMPVAEIQNAERTAVAYTSFETGEKGGWTYTGEPVATASWTGIKCYDLTEGTIRRDNIEAGSENPYKLTFWAKSAEGTKTWDFMGQTEHLDASWKFIEREVLDAPVVISGSNILIDELRLHPANAQMTTYTYDPMVGVTGMTNARNYTVHYEYDDTGRLINIRDEEGELLEHFEYNYRSSN</sequence>
<dbReference type="Gene3D" id="2.180.10.10">
    <property type="entry name" value="RHS repeat-associated core"/>
    <property type="match status" value="1"/>
</dbReference>
<accession>A0ABV9SW38</accession>
<proteinExistence type="predicted"/>
<dbReference type="EMBL" id="JBHSJJ010000001">
    <property type="protein sequence ID" value="MFC4870573.1"/>
    <property type="molecule type" value="Genomic_DNA"/>
</dbReference>
<evidence type="ECO:0008006" key="4">
    <source>
        <dbReference type="Google" id="ProtNLM"/>
    </source>
</evidence>
<feature type="chain" id="PRO_5045535058" description="YD repeat-containing protein" evidence="1">
    <location>
        <begin position="31"/>
        <end position="1137"/>
    </location>
</feature>
<evidence type="ECO:0000256" key="1">
    <source>
        <dbReference type="SAM" id="SignalP"/>
    </source>
</evidence>
<evidence type="ECO:0000313" key="3">
    <source>
        <dbReference type="Proteomes" id="UP001595818"/>
    </source>
</evidence>
<comment type="caution">
    <text evidence="2">The sequence shown here is derived from an EMBL/GenBank/DDBJ whole genome shotgun (WGS) entry which is preliminary data.</text>
</comment>